<evidence type="ECO:0000313" key="1">
    <source>
        <dbReference type="EMBL" id="AHZ09500.1"/>
    </source>
</evidence>
<dbReference type="Proteomes" id="UP000026902">
    <property type="component" value="Segment"/>
</dbReference>
<name>A0A024AZ92_9CAUD</name>
<reference evidence="2" key="1">
    <citation type="submission" date="2014-09" db="EMBL/GenBank/DDBJ databases">
        <authorList>
            <person name="Sauder A.B."/>
            <person name="McKenzie Q.R."/>
            <person name="Temple L.M."/>
            <person name="Alexis B.K."/>
            <person name="Al-Atrache Z."/>
            <person name="Lewis L.O."/>
            <person name="Loesser-Casey K.E."/>
            <person name="Mitchell K.J."/>
        </authorList>
    </citation>
    <scope>NUCLEOTIDE SEQUENCE [LARGE SCALE GENOMIC DNA]</scope>
</reference>
<organism evidence="1 2">
    <name type="scientific">Bacillus phage CAM003</name>
    <dbReference type="NCBI Taxonomy" id="1486657"/>
    <lineage>
        <taxon>Viruses</taxon>
        <taxon>Duplodnaviria</taxon>
        <taxon>Heunggongvirae</taxon>
        <taxon>Uroviricota</taxon>
        <taxon>Caudoviricetes</taxon>
        <taxon>Herelleviridae</taxon>
        <taxon>Bastillevirinae</taxon>
        <taxon>Bastillevirus</taxon>
        <taxon>Bastillevirus CAM003</taxon>
    </lineage>
</organism>
<dbReference type="GeneID" id="19526366"/>
<protein>
    <recommendedName>
        <fullName evidence="3">Terminase small subunit</fullName>
    </recommendedName>
</protein>
<evidence type="ECO:0008006" key="3">
    <source>
        <dbReference type="Google" id="ProtNLM"/>
    </source>
</evidence>
<accession>A0A024AZ92</accession>
<dbReference type="RefSeq" id="YP_009036966.1">
    <property type="nucleotide sequence ID" value="NC_024216.1"/>
</dbReference>
<sequence length="141" mass="15799">MQMAMVDNIKRGVQKRSSVFDAQEELRQNLNLGFSEAMNQFIQKLQMGEIKIDNVADAIRVFSAYKELNGIDEMINGQQGAGMLPEINMRQEKVVDDMVREGTLGETEEGRIDIGGISDAELAKLLTEMDIAQNRANEESM</sequence>
<proteinExistence type="predicted"/>
<keyword evidence="2" id="KW-1185">Reference proteome</keyword>
<dbReference type="EMBL" id="KJ489397">
    <property type="protein sequence ID" value="AHZ09500.1"/>
    <property type="molecule type" value="Genomic_DNA"/>
</dbReference>
<evidence type="ECO:0000313" key="2">
    <source>
        <dbReference type="Proteomes" id="UP000026902"/>
    </source>
</evidence>
<dbReference type="KEGG" id="vg:19526366"/>